<comment type="catalytic activity">
    <reaction evidence="1">
        <text>Endohydrolysis of (1-&gt;4)-beta-D-glucosidic linkages in cellulose, lichenin and cereal beta-D-glucans.</text>
        <dbReference type="EC" id="3.2.1.4"/>
    </reaction>
</comment>
<dbReference type="SUPFAM" id="SSF48208">
    <property type="entry name" value="Six-hairpin glycosidases"/>
    <property type="match status" value="1"/>
</dbReference>
<dbReference type="Gene3D" id="1.50.10.10">
    <property type="match status" value="1"/>
</dbReference>
<dbReference type="GO" id="GO:0030245">
    <property type="term" value="P:cellulose catabolic process"/>
    <property type="evidence" value="ECO:0007669"/>
    <property type="project" value="UniProtKB-KW"/>
</dbReference>
<dbReference type="EMBL" id="DF974353">
    <property type="protein sequence ID" value="GAU47849.1"/>
    <property type="molecule type" value="Genomic_DNA"/>
</dbReference>
<dbReference type="InterPro" id="IPR013103">
    <property type="entry name" value="RVT_2"/>
</dbReference>
<evidence type="ECO:0000256" key="1">
    <source>
        <dbReference type="ARBA" id="ARBA00000966"/>
    </source>
</evidence>
<keyword evidence="5" id="KW-0119">Carbohydrate metabolism</keyword>
<keyword evidence="4" id="KW-0136">Cellulose degradation</keyword>
<dbReference type="CDD" id="cd09272">
    <property type="entry name" value="RNase_HI_RT_Ty1"/>
    <property type="match status" value="1"/>
</dbReference>
<evidence type="ECO:0000313" key="11">
    <source>
        <dbReference type="Proteomes" id="UP000242715"/>
    </source>
</evidence>
<dbReference type="EC" id="3.2.1.4" evidence="3"/>
<keyword evidence="11" id="KW-1185">Reference proteome</keyword>
<gene>
    <name evidence="10" type="ORF">TSUD_404260</name>
</gene>
<dbReference type="InterPro" id="IPR043502">
    <property type="entry name" value="DNA/RNA_pol_sf"/>
</dbReference>
<dbReference type="InterPro" id="IPR008928">
    <property type="entry name" value="6-hairpin_glycosidase_sf"/>
</dbReference>
<dbReference type="InterPro" id="IPR001701">
    <property type="entry name" value="Glyco_hydro_9"/>
</dbReference>
<evidence type="ECO:0000259" key="7">
    <source>
        <dbReference type="Pfam" id="PF00759"/>
    </source>
</evidence>
<comment type="similarity">
    <text evidence="2">Belongs to the glycosyl hydrolase 9 (cellulase E) family.</text>
</comment>
<dbReference type="Pfam" id="PF00759">
    <property type="entry name" value="Glyco_hydro_9"/>
    <property type="match status" value="1"/>
</dbReference>
<evidence type="ECO:0000256" key="4">
    <source>
        <dbReference type="ARBA" id="ARBA00023001"/>
    </source>
</evidence>
<dbReference type="GO" id="GO:0008810">
    <property type="term" value="F:cellulase activity"/>
    <property type="evidence" value="ECO:0007669"/>
    <property type="project" value="UniProtKB-EC"/>
</dbReference>
<evidence type="ECO:0000256" key="6">
    <source>
        <dbReference type="ARBA" id="ARBA00023326"/>
    </source>
</evidence>
<proteinExistence type="inferred from homology"/>
<dbReference type="Proteomes" id="UP000242715">
    <property type="component" value="Unassembled WGS sequence"/>
</dbReference>
<sequence length="887" mass="101645">MNEEMKSLKKNNTWELVDCPPGKKIVGCRWVYTVKYKVDGTIERFKARLVAKGYTQTYGVDYTEIFAPVAKVNTIRVLLSLAANFDWLLQQFDVKNAFLHGELTEEVYMELPLGCNIPEACEKKVCRLKKSLYGLKQSPRAWFGRFTKSMKTFGYSQSNADHTLFLKRQQGKITAIIVYVDDMVVTGNDVEERTALQSYLSKEFEMKDLGPLKYFLGIEVSRSTEGIFLSQRKYTLDLLEETGMSACQPTDTPIEGGSKLFVEPDQVPADKGRYQRRLMYLAHTRPDLAYALSVAHGYSYRSDGDRDILKVMLRQLSLIMMQQNSGICVWGHLGECGMMELHMRSLLKGFKLWDPVSKKMVLSRDVVFDEQFMLKQPEVTESAGGSPHKEAIQVEIEPTPTNNIPQVHQQPPETIITNNDTEVLGGATGELAGEHDYQLVRDRERRSVKPPERYGYEDLAAYALLTSSGDPSTFREAMASQEKERWMGAMMEEMESLQKNQTWELVQLPKGKRVIGCKWVYKRKPAVTEKEGEKFKARLVAKGYSQQKRIDYDEIFFPVVRHTSIRAVLALVASRDMHLEQMDVKTTFLHDNLDEQIYMEQAEGFSDTGKGRLVCKLKRSLYGLKRSPRQWYKRFNSYMLQIGYKRIEKLVGSPRGGSQGDHPHWVQEQLYKRQPCYMEKQPIDDRRSTSGYFTFVGGNLVTRRSKKQNAVARSSAEAEFRGMTLGLSRDIAHNPVQHDRTKHVEVDRFFIKEKLDENILELPRIRSEDQLADILTKAVSSNYPKNSAVKYRGDSGLKDGNPAMTNLIGGYYDSGNNIKFTFTTAYTMEYQTKYADIDELDHVRDIIRRDKDYSGKLVLTAERLSEVITREDPKKQGTYTSVDACGR</sequence>
<evidence type="ECO:0000256" key="2">
    <source>
        <dbReference type="ARBA" id="ARBA00007072"/>
    </source>
</evidence>
<dbReference type="OrthoDB" id="892939at2759"/>
<dbReference type="InterPro" id="IPR057670">
    <property type="entry name" value="SH3_retrovirus"/>
</dbReference>
<feature type="domain" description="Retroviral polymerase SH3-like" evidence="9">
    <location>
        <begin position="348"/>
        <end position="374"/>
    </location>
</feature>
<evidence type="ECO:0000256" key="3">
    <source>
        <dbReference type="ARBA" id="ARBA00012601"/>
    </source>
</evidence>
<feature type="domain" description="Reverse transcriptase Ty1/copia-type" evidence="8">
    <location>
        <begin position="11"/>
        <end position="255"/>
    </location>
</feature>
<evidence type="ECO:0000259" key="9">
    <source>
        <dbReference type="Pfam" id="PF25597"/>
    </source>
</evidence>
<dbReference type="PANTHER" id="PTHR43383">
    <property type="entry name" value="NODULIN 6"/>
    <property type="match status" value="1"/>
</dbReference>
<dbReference type="PANTHER" id="PTHR43383:SF2">
    <property type="entry name" value="AMIDOHYDROLASE 2 FAMILY PROTEIN"/>
    <property type="match status" value="1"/>
</dbReference>
<keyword evidence="6" id="KW-0624">Polysaccharide degradation</keyword>
<accession>A0A2Z6PME6</accession>
<dbReference type="InterPro" id="IPR012341">
    <property type="entry name" value="6hp_glycosidase-like_sf"/>
</dbReference>
<dbReference type="Pfam" id="PF25597">
    <property type="entry name" value="SH3_retrovirus"/>
    <property type="match status" value="1"/>
</dbReference>
<evidence type="ECO:0000256" key="5">
    <source>
        <dbReference type="ARBA" id="ARBA00023277"/>
    </source>
</evidence>
<dbReference type="AlphaFoldDB" id="A0A2Z6PME6"/>
<protein>
    <recommendedName>
        <fullName evidence="3">cellulase</fullName>
        <ecNumber evidence="3">3.2.1.4</ecNumber>
    </recommendedName>
</protein>
<dbReference type="SUPFAM" id="SSF56672">
    <property type="entry name" value="DNA/RNA polymerases"/>
    <property type="match status" value="2"/>
</dbReference>
<evidence type="ECO:0000313" key="10">
    <source>
        <dbReference type="EMBL" id="GAU47849.1"/>
    </source>
</evidence>
<feature type="domain" description="Reverse transcriptase Ty1/copia-type" evidence="8">
    <location>
        <begin position="500"/>
        <end position="652"/>
    </location>
</feature>
<reference evidence="11" key="1">
    <citation type="journal article" date="2017" name="Front. Plant Sci.">
        <title>Climate Clever Clovers: New Paradigm to Reduce the Environmental Footprint of Ruminants by Breeding Low Methanogenic Forages Utilizing Haplotype Variation.</title>
        <authorList>
            <person name="Kaur P."/>
            <person name="Appels R."/>
            <person name="Bayer P.E."/>
            <person name="Keeble-Gagnere G."/>
            <person name="Wang J."/>
            <person name="Hirakawa H."/>
            <person name="Shirasawa K."/>
            <person name="Vercoe P."/>
            <person name="Stefanova K."/>
            <person name="Durmic Z."/>
            <person name="Nichols P."/>
            <person name="Revell C."/>
            <person name="Isobe S.N."/>
            <person name="Edwards D."/>
            <person name="Erskine W."/>
        </authorList>
    </citation>
    <scope>NUCLEOTIDE SEQUENCE [LARGE SCALE GENOMIC DNA]</scope>
    <source>
        <strain evidence="11">cv. Daliak</strain>
    </source>
</reference>
<organism evidence="10 11">
    <name type="scientific">Trifolium subterraneum</name>
    <name type="common">Subterranean clover</name>
    <dbReference type="NCBI Taxonomy" id="3900"/>
    <lineage>
        <taxon>Eukaryota</taxon>
        <taxon>Viridiplantae</taxon>
        <taxon>Streptophyta</taxon>
        <taxon>Embryophyta</taxon>
        <taxon>Tracheophyta</taxon>
        <taxon>Spermatophyta</taxon>
        <taxon>Magnoliopsida</taxon>
        <taxon>eudicotyledons</taxon>
        <taxon>Gunneridae</taxon>
        <taxon>Pentapetalae</taxon>
        <taxon>rosids</taxon>
        <taxon>fabids</taxon>
        <taxon>Fabales</taxon>
        <taxon>Fabaceae</taxon>
        <taxon>Papilionoideae</taxon>
        <taxon>50 kb inversion clade</taxon>
        <taxon>NPAAA clade</taxon>
        <taxon>Hologalegina</taxon>
        <taxon>IRL clade</taxon>
        <taxon>Trifolieae</taxon>
        <taxon>Trifolium</taxon>
    </lineage>
</organism>
<evidence type="ECO:0000259" key="8">
    <source>
        <dbReference type="Pfam" id="PF07727"/>
    </source>
</evidence>
<name>A0A2Z6PME6_TRISU</name>
<dbReference type="Pfam" id="PF07727">
    <property type="entry name" value="RVT_2"/>
    <property type="match status" value="2"/>
</dbReference>
<feature type="domain" description="Glycoside hydrolase family 9" evidence="7">
    <location>
        <begin position="781"/>
        <end position="853"/>
    </location>
</feature>